<reference evidence="1" key="1">
    <citation type="submission" date="2022-05" db="EMBL/GenBank/DDBJ databases">
        <title>The Musa troglodytarum L. genome provides insights into the mechanism of non-climacteric behaviour and enrichment of carotenoids.</title>
        <authorList>
            <person name="Wang J."/>
        </authorList>
    </citation>
    <scope>NUCLEOTIDE SEQUENCE</scope>
    <source>
        <tissue evidence="1">Leaf</tissue>
    </source>
</reference>
<protein>
    <submittedName>
        <fullName evidence="1">Uncharacterized protein</fullName>
    </submittedName>
</protein>
<name>A0A9E7EHH8_9LILI</name>
<evidence type="ECO:0000313" key="2">
    <source>
        <dbReference type="Proteomes" id="UP001055439"/>
    </source>
</evidence>
<dbReference type="EMBL" id="CP097502">
    <property type="protein sequence ID" value="URD77093.1"/>
    <property type="molecule type" value="Genomic_DNA"/>
</dbReference>
<proteinExistence type="predicted"/>
<keyword evidence="2" id="KW-1185">Reference proteome</keyword>
<dbReference type="AlphaFoldDB" id="A0A9E7EHH8"/>
<organism evidence="1 2">
    <name type="scientific">Musa troglodytarum</name>
    <name type="common">fe'i banana</name>
    <dbReference type="NCBI Taxonomy" id="320322"/>
    <lineage>
        <taxon>Eukaryota</taxon>
        <taxon>Viridiplantae</taxon>
        <taxon>Streptophyta</taxon>
        <taxon>Embryophyta</taxon>
        <taxon>Tracheophyta</taxon>
        <taxon>Spermatophyta</taxon>
        <taxon>Magnoliopsida</taxon>
        <taxon>Liliopsida</taxon>
        <taxon>Zingiberales</taxon>
        <taxon>Musaceae</taxon>
        <taxon>Musa</taxon>
    </lineage>
</organism>
<dbReference type="Proteomes" id="UP001055439">
    <property type="component" value="Chromosome 1"/>
</dbReference>
<accession>A0A9E7EHH8</accession>
<evidence type="ECO:0000313" key="1">
    <source>
        <dbReference type="EMBL" id="URD77093.1"/>
    </source>
</evidence>
<gene>
    <name evidence="1" type="ORF">MUK42_34036</name>
</gene>
<sequence length="105" mass="11637">MTTDPLHVSAHLLRYVALLHASWHVHEPNKGGWWGAVWKSLKLCSAMGTDVQAGAGIRSFPQVSSIHLRCLMQRDAASETRSCRVEIKAQGRRGQSLSSVTEIWS</sequence>